<dbReference type="InterPro" id="IPR030030">
    <property type="entry name" value="Sav"/>
</dbReference>
<dbReference type="Ensembl" id="ENSEBUT00000002257.1">
    <property type="protein sequence ID" value="ENSEBUP00000001915.1"/>
    <property type="gene ID" value="ENSEBUG00000001559.1"/>
</dbReference>
<dbReference type="PANTHER" id="PTHR47522:SF2">
    <property type="entry name" value="PROTEIN SALVADOR HOMOLOG 1"/>
    <property type="match status" value="1"/>
</dbReference>
<keyword evidence="3" id="KW-1185">Reference proteome</keyword>
<organism evidence="2 3">
    <name type="scientific">Eptatretus burgeri</name>
    <name type="common">Inshore hagfish</name>
    <dbReference type="NCBI Taxonomy" id="7764"/>
    <lineage>
        <taxon>Eukaryota</taxon>
        <taxon>Metazoa</taxon>
        <taxon>Chordata</taxon>
        <taxon>Craniata</taxon>
        <taxon>Vertebrata</taxon>
        <taxon>Cyclostomata</taxon>
        <taxon>Myxini</taxon>
        <taxon>Myxiniformes</taxon>
        <taxon>Myxinidae</taxon>
        <taxon>Eptatretinae</taxon>
        <taxon>Eptatretus</taxon>
    </lineage>
</organism>
<dbReference type="AlphaFoldDB" id="A0A8C4NBL9"/>
<dbReference type="GO" id="GO:0005829">
    <property type="term" value="C:cytosol"/>
    <property type="evidence" value="ECO:0007669"/>
    <property type="project" value="TreeGrafter"/>
</dbReference>
<feature type="compositionally biased region" description="Polar residues" evidence="1">
    <location>
        <begin position="107"/>
        <end position="117"/>
    </location>
</feature>
<evidence type="ECO:0000313" key="2">
    <source>
        <dbReference type="Ensembl" id="ENSEBUP00000001915.1"/>
    </source>
</evidence>
<dbReference type="GO" id="GO:0060090">
    <property type="term" value="F:molecular adaptor activity"/>
    <property type="evidence" value="ECO:0007669"/>
    <property type="project" value="InterPro"/>
</dbReference>
<evidence type="ECO:0000256" key="1">
    <source>
        <dbReference type="SAM" id="MobiDB-lite"/>
    </source>
</evidence>
<evidence type="ECO:0000313" key="3">
    <source>
        <dbReference type="Proteomes" id="UP000694388"/>
    </source>
</evidence>
<dbReference type="PANTHER" id="PTHR47522">
    <property type="entry name" value="SALVADOR FAMILY WW DOMAIN-CONTAINING PROTEIN 1"/>
    <property type="match status" value="1"/>
</dbReference>
<feature type="region of interest" description="Disordered" evidence="1">
    <location>
        <begin position="1"/>
        <end position="42"/>
    </location>
</feature>
<dbReference type="GO" id="GO:0006915">
    <property type="term" value="P:apoptotic process"/>
    <property type="evidence" value="ECO:0007669"/>
    <property type="project" value="InterPro"/>
</dbReference>
<dbReference type="Proteomes" id="UP000694388">
    <property type="component" value="Unplaced"/>
</dbReference>
<protein>
    <submittedName>
        <fullName evidence="2">Uncharacterized protein</fullName>
    </submittedName>
</protein>
<reference evidence="2" key="1">
    <citation type="submission" date="2025-05" db="UniProtKB">
        <authorList>
            <consortium name="Ensembl"/>
        </authorList>
    </citation>
    <scope>IDENTIFICATION</scope>
</reference>
<accession>A0A8C4NBL9</accession>
<dbReference type="GO" id="GO:0035329">
    <property type="term" value="P:hippo signaling"/>
    <property type="evidence" value="ECO:0007669"/>
    <property type="project" value="InterPro"/>
</dbReference>
<name>A0A8C4NBL9_EPTBU</name>
<proteinExistence type="predicted"/>
<dbReference type="GO" id="GO:0043065">
    <property type="term" value="P:positive regulation of apoptotic process"/>
    <property type="evidence" value="ECO:0007669"/>
    <property type="project" value="TreeGrafter"/>
</dbReference>
<dbReference type="Ensembl" id="ENSEBUT00000002249.1">
    <property type="protein sequence ID" value="ENSEBUP00000001908.1"/>
    <property type="gene ID" value="ENSEBUG00000001559.1"/>
</dbReference>
<feature type="region of interest" description="Disordered" evidence="1">
    <location>
        <begin position="107"/>
        <end position="126"/>
    </location>
</feature>
<sequence length="270" mass="30336">MLARGMAVRGSHCSTMGPRGSHRNTVPPKSETQTEYIEESEASLPSGWLVQWPLSTENHCDEDHKINGTCSWNHPVDFSRPTDNWRHPADPSNGAYHVDHITCHLQHQQQRPHGTAQSEERSHVVEQKRSILVPANPYRCADMPEWLRMYARAPTKYDHILKWSLFQMTGTGYLPGHAQGALHEGARVGCTTLRGIPPGCTHGTPSACPDRWARKPPLLLMEASAVLSPQSCSSSPFEWPCWERKQPFHVSDQIAFLERDLLSPTVKIQG</sequence>
<dbReference type="GO" id="GO:0008285">
    <property type="term" value="P:negative regulation of cell population proliferation"/>
    <property type="evidence" value="ECO:0007669"/>
    <property type="project" value="TreeGrafter"/>
</dbReference>